<keyword evidence="2" id="KW-0963">Cytoplasm</keyword>
<dbReference type="GO" id="GO:0005737">
    <property type="term" value="C:cytoplasm"/>
    <property type="evidence" value="ECO:0007669"/>
    <property type="project" value="UniProtKB-SubCell"/>
</dbReference>
<evidence type="ECO:0000256" key="5">
    <source>
        <dbReference type="SAM" id="Coils"/>
    </source>
</evidence>
<organism evidence="6 7">
    <name type="scientific">Protopolystoma xenopodis</name>
    <dbReference type="NCBI Taxonomy" id="117903"/>
    <lineage>
        <taxon>Eukaryota</taxon>
        <taxon>Metazoa</taxon>
        <taxon>Spiralia</taxon>
        <taxon>Lophotrochozoa</taxon>
        <taxon>Platyhelminthes</taxon>
        <taxon>Monogenea</taxon>
        <taxon>Polyopisthocotylea</taxon>
        <taxon>Polystomatidea</taxon>
        <taxon>Polystomatidae</taxon>
        <taxon>Protopolystoma</taxon>
    </lineage>
</organism>
<proteinExistence type="predicted"/>
<evidence type="ECO:0000256" key="1">
    <source>
        <dbReference type="ARBA" id="ARBA00004496"/>
    </source>
</evidence>
<keyword evidence="7" id="KW-1185">Reference proteome</keyword>
<gene>
    <name evidence="6" type="ORF">PXEA_LOCUS35618</name>
</gene>
<protein>
    <recommendedName>
        <fullName evidence="8">Kinesin light chain</fullName>
    </recommendedName>
</protein>
<dbReference type="InterPro" id="IPR011990">
    <property type="entry name" value="TPR-like_helical_dom_sf"/>
</dbReference>
<dbReference type="PANTHER" id="PTHR45783:SF3">
    <property type="entry name" value="KINESIN LIGHT CHAIN"/>
    <property type="match status" value="1"/>
</dbReference>
<dbReference type="AlphaFoldDB" id="A0A448XQ85"/>
<dbReference type="Pfam" id="PF13424">
    <property type="entry name" value="TPR_12"/>
    <property type="match status" value="1"/>
</dbReference>
<evidence type="ECO:0000313" key="6">
    <source>
        <dbReference type="EMBL" id="VEL42178.1"/>
    </source>
</evidence>
<sequence length="442" mass="50334">MTAKNDRKSLEALGPLYRSTKSNNFSLVLLQAKYESLIMDSIDELSSISLICDKLKACQKLFALETTAEKVNLGVEETQLIADLCVYVNQVQCERVRMLLQLDRLNEENDWLREEYRELEGILRKLAEFNREADNDRQNYKFLMSIRKSDEMDIDVRSTVMTKPVEFDSSFAEMLPEKMRAIYQLCVGYMNQGRHEVVTSLCTGLATGNKDKELTTYDRGLLNFLQGVNLVRLHREKDALEFLNEAIHTFEGKYGREHAMLANVLREMGHALMGTKAPGKAEQFFRRALEIKIFTYGHLNEETARAKIELAEALLVQNKSEEAQNLAKSALTVEFVPLDLIVAQAKQCMAAASLQLNKLDDAFILIDEVFQEYFRRIDVEPITQMLADEARLQALTVSQLIAAFLPLKSTTEIECLRTLSLIYEAKGNQTACELVKGLIKTE</sequence>
<dbReference type="OrthoDB" id="5986190at2759"/>
<keyword evidence="3" id="KW-0677">Repeat</keyword>
<evidence type="ECO:0000256" key="4">
    <source>
        <dbReference type="ARBA" id="ARBA00022803"/>
    </source>
</evidence>
<dbReference type="Gene3D" id="1.25.40.10">
    <property type="entry name" value="Tetratricopeptide repeat domain"/>
    <property type="match status" value="1"/>
</dbReference>
<dbReference type="Proteomes" id="UP000784294">
    <property type="component" value="Unassembled WGS sequence"/>
</dbReference>
<dbReference type="SUPFAM" id="SSF48452">
    <property type="entry name" value="TPR-like"/>
    <property type="match status" value="1"/>
</dbReference>
<dbReference type="GO" id="GO:0019894">
    <property type="term" value="F:kinesin binding"/>
    <property type="evidence" value="ECO:0007669"/>
    <property type="project" value="TreeGrafter"/>
</dbReference>
<keyword evidence="5" id="KW-0175">Coiled coil</keyword>
<dbReference type="InterPro" id="IPR002151">
    <property type="entry name" value="Kinesin_light"/>
</dbReference>
<dbReference type="PANTHER" id="PTHR45783">
    <property type="entry name" value="KINESIN LIGHT CHAIN"/>
    <property type="match status" value="1"/>
</dbReference>
<dbReference type="EMBL" id="CAAALY010272969">
    <property type="protein sequence ID" value="VEL42178.1"/>
    <property type="molecule type" value="Genomic_DNA"/>
</dbReference>
<reference evidence="6" key="1">
    <citation type="submission" date="2018-11" db="EMBL/GenBank/DDBJ databases">
        <authorList>
            <consortium name="Pathogen Informatics"/>
        </authorList>
    </citation>
    <scope>NUCLEOTIDE SEQUENCE</scope>
</reference>
<keyword evidence="4" id="KW-0802">TPR repeat</keyword>
<dbReference type="GO" id="GO:0007018">
    <property type="term" value="P:microtubule-based movement"/>
    <property type="evidence" value="ECO:0007669"/>
    <property type="project" value="TreeGrafter"/>
</dbReference>
<dbReference type="GO" id="GO:0005871">
    <property type="term" value="C:kinesin complex"/>
    <property type="evidence" value="ECO:0007669"/>
    <property type="project" value="InterPro"/>
</dbReference>
<evidence type="ECO:0000256" key="2">
    <source>
        <dbReference type="ARBA" id="ARBA00022490"/>
    </source>
</evidence>
<comment type="caution">
    <text evidence="6">The sequence shown here is derived from an EMBL/GenBank/DDBJ whole genome shotgun (WGS) entry which is preliminary data.</text>
</comment>
<evidence type="ECO:0000256" key="3">
    <source>
        <dbReference type="ARBA" id="ARBA00022737"/>
    </source>
</evidence>
<name>A0A448XQ85_9PLAT</name>
<evidence type="ECO:0008006" key="8">
    <source>
        <dbReference type="Google" id="ProtNLM"/>
    </source>
</evidence>
<accession>A0A448XQ85</accession>
<evidence type="ECO:0000313" key="7">
    <source>
        <dbReference type="Proteomes" id="UP000784294"/>
    </source>
</evidence>
<feature type="coiled-coil region" evidence="5">
    <location>
        <begin position="88"/>
        <end position="139"/>
    </location>
</feature>
<comment type="subcellular location">
    <subcellularLocation>
        <location evidence="1">Cytoplasm</location>
    </subcellularLocation>
</comment>